<keyword evidence="2" id="KW-1185">Reference proteome</keyword>
<sequence length="429" mass="48708">MMKVAEQLIEECMAAHPAPLLVGLMVERIVIHIAKQWGMGPMKGKKIEAFHYFGLDLGPVLTYSPTTYIPSSWQRCCVDFVTRRVESDLLFIDVFRVSVGSQKGITKWQSASKLFKPENMGLYTAGYDVEDIRWGFHWIGPEGGFLTTCPSIFSPVSSFCHRHESLSIRRASLELHAFLARSSKLSHPGAGSSQTSSRRPNCKTWKASAKFPHSHTWHIGFIKRCKPYQNLTSSNALHVAKMILLNDEFYHEEKRFLPHFWISDELSCGEISRQFNGANHENSQWIHFRLEPAFPERSGCNSSDPRNLLLQCHWDGFNISKTNNSLKSTAIEFRILNAGKFSNHRPFPIVFVPLRKFDGKTASEVVPAVVSTIVDELEELFEHGIQVVDGEAGKAFTLRTMPMQWAGDYNAHCEVYGGNWIIDICLQQR</sequence>
<name>D8TGG3_SELML</name>
<accession>D8TGG3</accession>
<gene>
    <name evidence="1" type="ORF">SELMODRAFT_432585</name>
</gene>
<dbReference type="AlphaFoldDB" id="D8TGG3"/>
<dbReference type="InParanoid" id="D8TGG3"/>
<evidence type="ECO:0000313" key="1">
    <source>
        <dbReference type="EMBL" id="EFJ04252.1"/>
    </source>
</evidence>
<proteinExistence type="predicted"/>
<dbReference type="HOGENOM" id="CLU_639991_0_0_1"/>
<reference evidence="1 2" key="1">
    <citation type="journal article" date="2011" name="Science">
        <title>The Selaginella genome identifies genetic changes associated with the evolution of vascular plants.</title>
        <authorList>
            <person name="Banks J.A."/>
            <person name="Nishiyama T."/>
            <person name="Hasebe M."/>
            <person name="Bowman J.L."/>
            <person name="Gribskov M."/>
            <person name="dePamphilis C."/>
            <person name="Albert V.A."/>
            <person name="Aono N."/>
            <person name="Aoyama T."/>
            <person name="Ambrose B.A."/>
            <person name="Ashton N.W."/>
            <person name="Axtell M.J."/>
            <person name="Barker E."/>
            <person name="Barker M.S."/>
            <person name="Bennetzen J.L."/>
            <person name="Bonawitz N.D."/>
            <person name="Chapple C."/>
            <person name="Cheng C."/>
            <person name="Correa L.G."/>
            <person name="Dacre M."/>
            <person name="DeBarry J."/>
            <person name="Dreyer I."/>
            <person name="Elias M."/>
            <person name="Engstrom E.M."/>
            <person name="Estelle M."/>
            <person name="Feng L."/>
            <person name="Finet C."/>
            <person name="Floyd S.K."/>
            <person name="Frommer W.B."/>
            <person name="Fujita T."/>
            <person name="Gramzow L."/>
            <person name="Gutensohn M."/>
            <person name="Harholt J."/>
            <person name="Hattori M."/>
            <person name="Heyl A."/>
            <person name="Hirai T."/>
            <person name="Hiwatashi Y."/>
            <person name="Ishikawa M."/>
            <person name="Iwata M."/>
            <person name="Karol K.G."/>
            <person name="Koehler B."/>
            <person name="Kolukisaoglu U."/>
            <person name="Kubo M."/>
            <person name="Kurata T."/>
            <person name="Lalonde S."/>
            <person name="Li K."/>
            <person name="Li Y."/>
            <person name="Litt A."/>
            <person name="Lyons E."/>
            <person name="Manning G."/>
            <person name="Maruyama T."/>
            <person name="Michael T.P."/>
            <person name="Mikami K."/>
            <person name="Miyazaki S."/>
            <person name="Morinaga S."/>
            <person name="Murata T."/>
            <person name="Mueller-Roeber B."/>
            <person name="Nelson D.R."/>
            <person name="Obara M."/>
            <person name="Oguri Y."/>
            <person name="Olmstead R.G."/>
            <person name="Onodera N."/>
            <person name="Petersen B.L."/>
            <person name="Pils B."/>
            <person name="Prigge M."/>
            <person name="Rensing S.A."/>
            <person name="Riano-Pachon D.M."/>
            <person name="Roberts A.W."/>
            <person name="Sato Y."/>
            <person name="Scheller H.V."/>
            <person name="Schulz B."/>
            <person name="Schulz C."/>
            <person name="Shakirov E.V."/>
            <person name="Shibagaki N."/>
            <person name="Shinohara N."/>
            <person name="Shippen D.E."/>
            <person name="Soerensen I."/>
            <person name="Sotooka R."/>
            <person name="Sugimoto N."/>
            <person name="Sugita M."/>
            <person name="Sumikawa N."/>
            <person name="Tanurdzic M."/>
            <person name="Theissen G."/>
            <person name="Ulvskov P."/>
            <person name="Wakazuki S."/>
            <person name="Weng J.K."/>
            <person name="Willats W.W."/>
            <person name="Wipf D."/>
            <person name="Wolf P.G."/>
            <person name="Yang L."/>
            <person name="Zimmer A.D."/>
            <person name="Zhu Q."/>
            <person name="Mitros T."/>
            <person name="Hellsten U."/>
            <person name="Loque D."/>
            <person name="Otillar R."/>
            <person name="Salamov A."/>
            <person name="Schmutz J."/>
            <person name="Shapiro H."/>
            <person name="Lindquist E."/>
            <person name="Lucas S."/>
            <person name="Rokhsar D."/>
            <person name="Grigoriev I.V."/>
        </authorList>
    </citation>
    <scope>NUCLEOTIDE SEQUENCE [LARGE SCALE GENOMIC DNA]</scope>
</reference>
<dbReference type="Gramene" id="EFJ04252">
    <property type="protein sequence ID" value="EFJ04252"/>
    <property type="gene ID" value="SELMODRAFT_432585"/>
</dbReference>
<protein>
    <submittedName>
        <fullName evidence="1">Uncharacterized protein</fullName>
    </submittedName>
</protein>
<evidence type="ECO:0000313" key="2">
    <source>
        <dbReference type="Proteomes" id="UP000001514"/>
    </source>
</evidence>
<dbReference type="EMBL" id="GL378059">
    <property type="protein sequence ID" value="EFJ04252.1"/>
    <property type="molecule type" value="Genomic_DNA"/>
</dbReference>
<dbReference type="Proteomes" id="UP000001514">
    <property type="component" value="Unassembled WGS sequence"/>
</dbReference>
<organism evidence="2">
    <name type="scientific">Selaginella moellendorffii</name>
    <name type="common">Spikemoss</name>
    <dbReference type="NCBI Taxonomy" id="88036"/>
    <lineage>
        <taxon>Eukaryota</taxon>
        <taxon>Viridiplantae</taxon>
        <taxon>Streptophyta</taxon>
        <taxon>Embryophyta</taxon>
        <taxon>Tracheophyta</taxon>
        <taxon>Lycopodiopsida</taxon>
        <taxon>Selaginellales</taxon>
        <taxon>Selaginellaceae</taxon>
        <taxon>Selaginella</taxon>
    </lineage>
</organism>
<dbReference type="KEGG" id="smo:SELMODRAFT_432585"/>